<protein>
    <submittedName>
        <fullName evidence="4">Uncharacterized protein</fullName>
    </submittedName>
</protein>
<feature type="region of interest" description="Disordered" evidence="3">
    <location>
        <begin position="67"/>
        <end position="120"/>
    </location>
</feature>
<dbReference type="Proteomes" id="UP000565441">
    <property type="component" value="Unassembled WGS sequence"/>
</dbReference>
<dbReference type="GO" id="GO:0005737">
    <property type="term" value="C:cytoplasm"/>
    <property type="evidence" value="ECO:0007669"/>
    <property type="project" value="TreeGrafter"/>
</dbReference>
<keyword evidence="1" id="KW-0433">Leucine-rich repeat</keyword>
<evidence type="ECO:0000256" key="2">
    <source>
        <dbReference type="ARBA" id="ARBA00022737"/>
    </source>
</evidence>
<feature type="region of interest" description="Disordered" evidence="3">
    <location>
        <begin position="484"/>
        <end position="503"/>
    </location>
</feature>
<evidence type="ECO:0000313" key="5">
    <source>
        <dbReference type="Proteomes" id="UP000565441"/>
    </source>
</evidence>
<dbReference type="Pfam" id="PF13855">
    <property type="entry name" value="LRR_8"/>
    <property type="match status" value="1"/>
</dbReference>
<feature type="region of interest" description="Disordered" evidence="3">
    <location>
        <begin position="1"/>
        <end position="44"/>
    </location>
</feature>
<dbReference type="SMART" id="SM00369">
    <property type="entry name" value="LRR_TYP"/>
    <property type="match status" value="2"/>
</dbReference>
<evidence type="ECO:0000313" key="4">
    <source>
        <dbReference type="EMBL" id="KAF5383752.1"/>
    </source>
</evidence>
<feature type="region of interest" description="Disordered" evidence="3">
    <location>
        <begin position="173"/>
        <end position="198"/>
    </location>
</feature>
<name>A0A8H5M7M5_9AGAR</name>
<feature type="compositionally biased region" description="Polar residues" evidence="3">
    <location>
        <begin position="173"/>
        <end position="197"/>
    </location>
</feature>
<dbReference type="Gene3D" id="3.80.10.10">
    <property type="entry name" value="Ribonuclease Inhibitor"/>
    <property type="match status" value="1"/>
</dbReference>
<dbReference type="PANTHER" id="PTHR48051">
    <property type="match status" value="1"/>
</dbReference>
<evidence type="ECO:0000256" key="1">
    <source>
        <dbReference type="ARBA" id="ARBA00022614"/>
    </source>
</evidence>
<dbReference type="InterPro" id="IPR003591">
    <property type="entry name" value="Leu-rich_rpt_typical-subtyp"/>
</dbReference>
<feature type="compositionally biased region" description="Low complexity" evidence="3">
    <location>
        <begin position="101"/>
        <end position="115"/>
    </location>
</feature>
<reference evidence="4 5" key="1">
    <citation type="journal article" date="2020" name="ISME J.">
        <title>Uncovering the hidden diversity of litter-decomposition mechanisms in mushroom-forming fungi.</title>
        <authorList>
            <person name="Floudas D."/>
            <person name="Bentzer J."/>
            <person name="Ahren D."/>
            <person name="Johansson T."/>
            <person name="Persson P."/>
            <person name="Tunlid A."/>
        </authorList>
    </citation>
    <scope>NUCLEOTIDE SEQUENCE [LARGE SCALE GENOMIC DNA]</scope>
    <source>
        <strain evidence="4 5">CBS 661.87</strain>
    </source>
</reference>
<dbReference type="OrthoDB" id="660555at2759"/>
<keyword evidence="2" id="KW-0677">Repeat</keyword>
<organism evidence="4 5">
    <name type="scientific">Tricholomella constricta</name>
    <dbReference type="NCBI Taxonomy" id="117010"/>
    <lineage>
        <taxon>Eukaryota</taxon>
        <taxon>Fungi</taxon>
        <taxon>Dikarya</taxon>
        <taxon>Basidiomycota</taxon>
        <taxon>Agaricomycotina</taxon>
        <taxon>Agaricomycetes</taxon>
        <taxon>Agaricomycetidae</taxon>
        <taxon>Agaricales</taxon>
        <taxon>Tricholomatineae</taxon>
        <taxon>Lyophyllaceae</taxon>
        <taxon>Tricholomella</taxon>
    </lineage>
</organism>
<evidence type="ECO:0000256" key="3">
    <source>
        <dbReference type="SAM" id="MobiDB-lite"/>
    </source>
</evidence>
<gene>
    <name evidence="4" type="ORF">D9615_003503</name>
</gene>
<dbReference type="InterPro" id="IPR050216">
    <property type="entry name" value="LRR_domain-containing"/>
</dbReference>
<dbReference type="AlphaFoldDB" id="A0A8H5M7M5"/>
<dbReference type="InterPro" id="IPR032675">
    <property type="entry name" value="LRR_dom_sf"/>
</dbReference>
<dbReference type="EMBL" id="JAACJP010000006">
    <property type="protein sequence ID" value="KAF5383752.1"/>
    <property type="molecule type" value="Genomic_DNA"/>
</dbReference>
<sequence>MYSTAPAYSYASFSSSPPSSPAPYIDSSSPPSSPGLDSCNIHSDDEIHPISLAHPFAASAKANWHPPLYEKKRPSSPITPPPTIKKPRLCQPAPRQPQPSPIASSSSSPSFMKASEPTEEDIWDDASTKVVDEGHGAVTLDNQRLTHIPESFIRDLAKFCVLPESSELINSTSQSYRSPTSRSLSRVATAPASSTENGPRVFLRTRSAAAQLFGLPREKVQLFLSSNAISVLPLSLLSLENLSVLSIRSNNLTCIPPEIVGLKNLEDLNIAQNKIEYLPAEMLQMSLKRLQVHPNHFIAPPPSDRPLLRTSIVAQATKTEAASRRPVSTTLPTTLPRILPLVELLLRTLLSPSGRTSEVTILERYYILPLAEYPVETSESSPDGIHFPYPLPSHIRKVLHACLPGSVDVDSEDSSISTGEYSVVTRIDLCPSPKHQQLVTGRVFVRHAEERFTWEKTIANVDVGGLVPMRWRGCQLGCLDFLDPPKDKKPPANDPGLGRSDEDCSMVVDDHDLEGVVQVVDLGTGRPGGLDDFDDD</sequence>
<dbReference type="PANTHER" id="PTHR48051:SF1">
    <property type="entry name" value="RAS SUPPRESSOR PROTEIN 1"/>
    <property type="match status" value="1"/>
</dbReference>
<dbReference type="SUPFAM" id="SSF52075">
    <property type="entry name" value="Outer arm dynein light chain 1"/>
    <property type="match status" value="1"/>
</dbReference>
<dbReference type="InterPro" id="IPR001611">
    <property type="entry name" value="Leu-rich_rpt"/>
</dbReference>
<keyword evidence="5" id="KW-1185">Reference proteome</keyword>
<comment type="caution">
    <text evidence="4">The sequence shown here is derived from an EMBL/GenBank/DDBJ whole genome shotgun (WGS) entry which is preliminary data.</text>
</comment>
<accession>A0A8H5M7M5</accession>
<feature type="compositionally biased region" description="Low complexity" evidence="3">
    <location>
        <begin position="1"/>
        <end position="30"/>
    </location>
</feature>
<proteinExistence type="predicted"/>